<comment type="caution">
    <text evidence="1">The sequence shown here is derived from an EMBL/GenBank/DDBJ whole genome shotgun (WGS) entry which is preliminary data.</text>
</comment>
<gene>
    <name evidence="1" type="ORF">KP22_10725</name>
</gene>
<name>A0A093RXC2_9GAMM</name>
<dbReference type="STRING" id="55207.KP22_10725"/>
<accession>A0A093RXC2</accession>
<evidence type="ECO:0000313" key="1">
    <source>
        <dbReference type="EMBL" id="KFX05174.1"/>
    </source>
</evidence>
<reference evidence="1 2" key="1">
    <citation type="submission" date="2014-08" db="EMBL/GenBank/DDBJ databases">
        <title>Genome sequences of NCPPB Pectobacterium isolates.</title>
        <authorList>
            <person name="Glover R.H."/>
            <person name="Sapp M."/>
            <person name="Elphinstone J."/>
        </authorList>
    </citation>
    <scope>NUCLEOTIDE SEQUENCE [LARGE SCALE GENOMIC DNA]</scope>
    <source>
        <strain evidence="1 2">NCPPB 2795</strain>
    </source>
</reference>
<dbReference type="EMBL" id="JQHM01000003">
    <property type="protein sequence ID" value="KFX05174.1"/>
    <property type="molecule type" value="Genomic_DNA"/>
</dbReference>
<evidence type="ECO:0000313" key="2">
    <source>
        <dbReference type="Proteomes" id="UP000032874"/>
    </source>
</evidence>
<dbReference type="Proteomes" id="UP000032874">
    <property type="component" value="Unassembled WGS sequence"/>
</dbReference>
<sequence length="73" mass="8137">MIRPCVQHTLRCGAKSLSNLFPLILGGKHPEDGVAGMKSAMICRFNELYISICEIQFQKQYTEDCAKAKAKGF</sequence>
<dbReference type="AlphaFoldDB" id="A0A093RXC2"/>
<protein>
    <submittedName>
        <fullName evidence="1">Uncharacterized protein</fullName>
    </submittedName>
</protein>
<proteinExistence type="predicted"/>
<organism evidence="1 2">
    <name type="scientific">Pectobacterium betavasculorum</name>
    <dbReference type="NCBI Taxonomy" id="55207"/>
    <lineage>
        <taxon>Bacteria</taxon>
        <taxon>Pseudomonadati</taxon>
        <taxon>Pseudomonadota</taxon>
        <taxon>Gammaproteobacteria</taxon>
        <taxon>Enterobacterales</taxon>
        <taxon>Pectobacteriaceae</taxon>
        <taxon>Pectobacterium</taxon>
    </lineage>
</organism>